<accession>U1GX96</accession>
<feature type="region of interest" description="Disordered" evidence="1">
    <location>
        <begin position="122"/>
        <end position="154"/>
    </location>
</feature>
<feature type="domain" description="F-box" evidence="2">
    <location>
        <begin position="2"/>
        <end position="48"/>
    </location>
</feature>
<feature type="compositionally biased region" description="Polar residues" evidence="1">
    <location>
        <begin position="137"/>
        <end position="149"/>
    </location>
</feature>
<dbReference type="EMBL" id="KE720721">
    <property type="protein sequence ID" value="ERF76736.1"/>
    <property type="molecule type" value="Genomic_DNA"/>
</dbReference>
<gene>
    <name evidence="3" type="ORF">EPUS_02275</name>
</gene>
<evidence type="ECO:0000313" key="3">
    <source>
        <dbReference type="EMBL" id="ERF76736.1"/>
    </source>
</evidence>
<evidence type="ECO:0000313" key="4">
    <source>
        <dbReference type="Proteomes" id="UP000019373"/>
    </source>
</evidence>
<dbReference type="SUPFAM" id="SSF81383">
    <property type="entry name" value="F-box domain"/>
    <property type="match status" value="1"/>
</dbReference>
<evidence type="ECO:0000259" key="2">
    <source>
        <dbReference type="PROSITE" id="PS50181"/>
    </source>
</evidence>
<organism evidence="3 4">
    <name type="scientific">Endocarpon pusillum (strain Z07020 / HMAS-L-300199)</name>
    <name type="common">Lichen-forming fungus</name>
    <dbReference type="NCBI Taxonomy" id="1263415"/>
    <lineage>
        <taxon>Eukaryota</taxon>
        <taxon>Fungi</taxon>
        <taxon>Dikarya</taxon>
        <taxon>Ascomycota</taxon>
        <taxon>Pezizomycotina</taxon>
        <taxon>Eurotiomycetes</taxon>
        <taxon>Chaetothyriomycetidae</taxon>
        <taxon>Verrucariales</taxon>
        <taxon>Verrucariaceae</taxon>
        <taxon>Endocarpon</taxon>
    </lineage>
</organism>
<dbReference type="Pfam" id="PF00646">
    <property type="entry name" value="F-box"/>
    <property type="match status" value="1"/>
</dbReference>
<dbReference type="OMA" id="LECFHPS"/>
<dbReference type="PROSITE" id="PS50181">
    <property type="entry name" value="FBOX"/>
    <property type="match status" value="1"/>
</dbReference>
<feature type="compositionally biased region" description="Basic and acidic residues" evidence="1">
    <location>
        <begin position="213"/>
        <end position="233"/>
    </location>
</feature>
<feature type="region of interest" description="Disordered" evidence="1">
    <location>
        <begin position="213"/>
        <end position="264"/>
    </location>
</feature>
<evidence type="ECO:0000256" key="1">
    <source>
        <dbReference type="SAM" id="MobiDB-lite"/>
    </source>
</evidence>
<dbReference type="Proteomes" id="UP000019373">
    <property type="component" value="Unassembled WGS sequence"/>
</dbReference>
<dbReference type="HOGENOM" id="CLU_044875_0_0_1"/>
<dbReference type="InterPro" id="IPR001810">
    <property type="entry name" value="F-box_dom"/>
</dbReference>
<protein>
    <recommendedName>
        <fullName evidence="2">F-box domain-containing protein</fullName>
    </recommendedName>
</protein>
<dbReference type="RefSeq" id="XP_007785948.1">
    <property type="nucleotide sequence ID" value="XM_007787758.1"/>
</dbReference>
<dbReference type="GeneID" id="19237329"/>
<dbReference type="OrthoDB" id="9981546at2759"/>
<dbReference type="eggNOG" id="ENOG502SGAZ">
    <property type="taxonomic scope" value="Eukaryota"/>
</dbReference>
<dbReference type="AlphaFoldDB" id="U1GX96"/>
<dbReference type="CDD" id="cd09917">
    <property type="entry name" value="F-box_SF"/>
    <property type="match status" value="1"/>
</dbReference>
<sequence>MPCSIHSLPNEILIQILAPFPVRSLLSIAPTSPRFSSLILRILHYRLLLAASLGSHKLILEAYHPIRKYSEPYLFCTYLSTPGLSSAHEGEGSLYENTTVGGRFSKLNQLYSCFRPERPGVEGNVPKRPYLAGGTGSQADSSSASQPIFTDNGDGGNQKIEHIINLDSHELFSQFCTIANLVTIGPRRGVFLSVVNVEDKVMRVWREWLEERARASREEEKRQSKNKQRREAATEATNFDTTVEETELQEQKHEQARDIGSSPSILWTDHNRNVGLLVTIKDRKWRAGPGPLLVSADEEQPASYSIEIKELVVRTTHLMLAVEETQGQQTNISGKAMIFGSFARAADATTA</sequence>
<reference evidence="4" key="1">
    <citation type="journal article" date="2014" name="BMC Genomics">
        <title>Genome characteristics reveal the impact of lichenization on lichen-forming fungus Endocarpon pusillum Hedwig (Verrucariales, Ascomycota).</title>
        <authorList>
            <person name="Wang Y.-Y."/>
            <person name="Liu B."/>
            <person name="Zhang X.-Y."/>
            <person name="Zhou Q.-M."/>
            <person name="Zhang T."/>
            <person name="Li H."/>
            <person name="Yu Y.-F."/>
            <person name="Zhang X.-L."/>
            <person name="Hao X.-Y."/>
            <person name="Wang M."/>
            <person name="Wang L."/>
            <person name="Wei J.-C."/>
        </authorList>
    </citation>
    <scope>NUCLEOTIDE SEQUENCE [LARGE SCALE GENOMIC DNA]</scope>
    <source>
        <strain evidence="4">Z07020 / HMAS-L-300199</strain>
    </source>
</reference>
<dbReference type="InterPro" id="IPR036047">
    <property type="entry name" value="F-box-like_dom_sf"/>
</dbReference>
<name>U1GX96_ENDPU</name>
<keyword evidence="4" id="KW-1185">Reference proteome</keyword>
<proteinExistence type="predicted"/>